<feature type="domain" description="Response regulatory" evidence="3">
    <location>
        <begin position="3"/>
        <end position="132"/>
    </location>
</feature>
<gene>
    <name evidence="4" type="ORF">KTT_30010</name>
</gene>
<evidence type="ECO:0000256" key="1">
    <source>
        <dbReference type="ARBA" id="ARBA00022553"/>
    </source>
</evidence>
<dbReference type="InterPro" id="IPR011006">
    <property type="entry name" value="CheY-like_superfamily"/>
</dbReference>
<dbReference type="GO" id="GO:0000160">
    <property type="term" value="P:phosphorelay signal transduction system"/>
    <property type="evidence" value="ECO:0007669"/>
    <property type="project" value="InterPro"/>
</dbReference>
<dbReference type="InterPro" id="IPR050595">
    <property type="entry name" value="Bact_response_regulator"/>
</dbReference>
<dbReference type="SUPFAM" id="SSF52172">
    <property type="entry name" value="CheY-like"/>
    <property type="match status" value="1"/>
</dbReference>
<feature type="modified residue" description="4-aspartylphosphate" evidence="2">
    <location>
        <position position="65"/>
    </location>
</feature>
<dbReference type="AlphaFoldDB" id="A0A402A258"/>
<dbReference type="EMBL" id="BIFR01000001">
    <property type="protein sequence ID" value="GCE13142.1"/>
    <property type="molecule type" value="Genomic_DNA"/>
</dbReference>
<dbReference type="PANTHER" id="PTHR44591">
    <property type="entry name" value="STRESS RESPONSE REGULATOR PROTEIN 1"/>
    <property type="match status" value="1"/>
</dbReference>
<evidence type="ECO:0000313" key="4">
    <source>
        <dbReference type="EMBL" id="GCE13142.1"/>
    </source>
</evidence>
<protein>
    <recommendedName>
        <fullName evidence="3">Response regulatory domain-containing protein</fullName>
    </recommendedName>
</protein>
<dbReference type="RefSeq" id="WP_126580696.1">
    <property type="nucleotide sequence ID" value="NZ_BIFR01000001.1"/>
</dbReference>
<dbReference type="PANTHER" id="PTHR44591:SF3">
    <property type="entry name" value="RESPONSE REGULATORY DOMAIN-CONTAINING PROTEIN"/>
    <property type="match status" value="1"/>
</dbReference>
<dbReference type="Gene3D" id="3.40.50.2300">
    <property type="match status" value="1"/>
</dbReference>
<proteinExistence type="predicted"/>
<dbReference type="Proteomes" id="UP000287352">
    <property type="component" value="Unassembled WGS sequence"/>
</dbReference>
<keyword evidence="5" id="KW-1185">Reference proteome</keyword>
<name>A0A402A258_9CHLR</name>
<dbReference type="Pfam" id="PF00072">
    <property type="entry name" value="Response_reg"/>
    <property type="match status" value="1"/>
</dbReference>
<dbReference type="OrthoDB" id="159132at2"/>
<evidence type="ECO:0000259" key="3">
    <source>
        <dbReference type="PROSITE" id="PS50110"/>
    </source>
</evidence>
<reference evidence="5" key="1">
    <citation type="submission" date="2018-12" db="EMBL/GenBank/DDBJ databases">
        <title>Tengunoibacter tsumagoiensis gen. nov., sp. nov., Dictyobacter kobayashii sp. nov., D. alpinus sp. nov., and D. joshuensis sp. nov. and description of Dictyobacteraceae fam. nov. within the order Ktedonobacterales isolated from Tengu-no-mugimeshi.</title>
        <authorList>
            <person name="Wang C.M."/>
            <person name="Zheng Y."/>
            <person name="Sakai Y."/>
            <person name="Toyoda A."/>
            <person name="Minakuchi Y."/>
            <person name="Abe K."/>
            <person name="Yokota A."/>
            <person name="Yabe S."/>
        </authorList>
    </citation>
    <scope>NUCLEOTIDE SEQUENCE [LARGE SCALE GENOMIC DNA]</scope>
    <source>
        <strain evidence="5">Uno3</strain>
    </source>
</reference>
<organism evidence="4 5">
    <name type="scientific">Tengunoibacter tsumagoiensis</name>
    <dbReference type="NCBI Taxonomy" id="2014871"/>
    <lineage>
        <taxon>Bacteria</taxon>
        <taxon>Bacillati</taxon>
        <taxon>Chloroflexota</taxon>
        <taxon>Ktedonobacteria</taxon>
        <taxon>Ktedonobacterales</taxon>
        <taxon>Dictyobacteraceae</taxon>
        <taxon>Tengunoibacter</taxon>
    </lineage>
</organism>
<dbReference type="PROSITE" id="PS50110">
    <property type="entry name" value="RESPONSE_REGULATORY"/>
    <property type="match status" value="1"/>
</dbReference>
<accession>A0A402A258</accession>
<sequence>MAQIGLLEDNTRIAKLCSTMLQYAGHHVIVYNHPQACLDALLPSAQHLWPDAIEESKTPDVLILDLHLPDIPGLEVLRSLRSHPSTSSLPLIFCTAATPAEIKQALSVAPQASFIEKPFTFQGLIQTIQQVLDSDQAIGADD</sequence>
<comment type="caution">
    <text evidence="4">The sequence shown here is derived from an EMBL/GenBank/DDBJ whole genome shotgun (WGS) entry which is preliminary data.</text>
</comment>
<dbReference type="SMART" id="SM00448">
    <property type="entry name" value="REC"/>
    <property type="match status" value="1"/>
</dbReference>
<keyword evidence="1 2" id="KW-0597">Phosphoprotein</keyword>
<evidence type="ECO:0000256" key="2">
    <source>
        <dbReference type="PROSITE-ProRule" id="PRU00169"/>
    </source>
</evidence>
<dbReference type="InterPro" id="IPR001789">
    <property type="entry name" value="Sig_transdc_resp-reg_receiver"/>
</dbReference>
<evidence type="ECO:0000313" key="5">
    <source>
        <dbReference type="Proteomes" id="UP000287352"/>
    </source>
</evidence>